<organism evidence="1 2">
    <name type="scientific">Caerostris darwini</name>
    <dbReference type="NCBI Taxonomy" id="1538125"/>
    <lineage>
        <taxon>Eukaryota</taxon>
        <taxon>Metazoa</taxon>
        <taxon>Ecdysozoa</taxon>
        <taxon>Arthropoda</taxon>
        <taxon>Chelicerata</taxon>
        <taxon>Arachnida</taxon>
        <taxon>Araneae</taxon>
        <taxon>Araneomorphae</taxon>
        <taxon>Entelegynae</taxon>
        <taxon>Araneoidea</taxon>
        <taxon>Araneidae</taxon>
        <taxon>Caerostris</taxon>
    </lineage>
</organism>
<proteinExistence type="predicted"/>
<accession>A0AAV4P184</accession>
<evidence type="ECO:0000313" key="2">
    <source>
        <dbReference type="Proteomes" id="UP001054837"/>
    </source>
</evidence>
<dbReference type="AlphaFoldDB" id="A0AAV4P184"/>
<name>A0AAV4P184_9ARAC</name>
<dbReference type="EMBL" id="BPLQ01002278">
    <property type="protein sequence ID" value="GIX90925.1"/>
    <property type="molecule type" value="Genomic_DNA"/>
</dbReference>
<sequence length="96" mass="10999">MATSIRTRSNKPQPIQQRPCCVVLITQNRAVLLVLYHFLIQQSCFAYTVRKIHSLTSTGVYSHKRDSLKICHGYIQAESSDILQALRPRRGFKLTP</sequence>
<keyword evidence="2" id="KW-1185">Reference proteome</keyword>
<evidence type="ECO:0000313" key="1">
    <source>
        <dbReference type="EMBL" id="GIX90925.1"/>
    </source>
</evidence>
<dbReference type="Proteomes" id="UP001054837">
    <property type="component" value="Unassembled WGS sequence"/>
</dbReference>
<protein>
    <submittedName>
        <fullName evidence="1">Uncharacterized protein</fullName>
    </submittedName>
</protein>
<gene>
    <name evidence="1" type="ORF">CDAR_177391</name>
</gene>
<reference evidence="1 2" key="1">
    <citation type="submission" date="2021-06" db="EMBL/GenBank/DDBJ databases">
        <title>Caerostris darwini draft genome.</title>
        <authorList>
            <person name="Kono N."/>
            <person name="Arakawa K."/>
        </authorList>
    </citation>
    <scope>NUCLEOTIDE SEQUENCE [LARGE SCALE GENOMIC DNA]</scope>
</reference>
<comment type="caution">
    <text evidence="1">The sequence shown here is derived from an EMBL/GenBank/DDBJ whole genome shotgun (WGS) entry which is preliminary data.</text>
</comment>